<evidence type="ECO:0000313" key="1">
    <source>
        <dbReference type="EMBL" id="MFC1410989.1"/>
    </source>
</evidence>
<reference evidence="1 2" key="1">
    <citation type="submission" date="2024-09" db="EMBL/GenBank/DDBJ databases">
        <authorList>
            <person name="Lee S.D."/>
        </authorList>
    </citation>
    <scope>NUCLEOTIDE SEQUENCE [LARGE SCALE GENOMIC DNA]</scope>
    <source>
        <strain evidence="1 2">N1-1</strain>
    </source>
</reference>
<dbReference type="Pfam" id="PF04314">
    <property type="entry name" value="PCuAC"/>
    <property type="match status" value="1"/>
</dbReference>
<dbReference type="SUPFAM" id="SSF110087">
    <property type="entry name" value="DR1885-like metal-binding protein"/>
    <property type="match status" value="1"/>
</dbReference>
<evidence type="ECO:0000313" key="2">
    <source>
        <dbReference type="Proteomes" id="UP001592582"/>
    </source>
</evidence>
<protein>
    <submittedName>
        <fullName evidence="1">Copper chaperone PCu(A)C</fullName>
    </submittedName>
</protein>
<dbReference type="Gene3D" id="2.60.40.1890">
    <property type="entry name" value="PCu(A)C copper chaperone"/>
    <property type="match status" value="1"/>
</dbReference>
<dbReference type="InterPro" id="IPR058248">
    <property type="entry name" value="Lxx211020-like"/>
</dbReference>
<sequence length="157" mass="15585">MRRTGPIVAAAGAAVLAVASLAGCGSSAAADSSPAKISVSGAYIPLPASPAEGVAYFDIGNSGGSADRLVSVSSSSVQSAVLNQSTTTSMHTVAGVDVPAHGEAHLARGGTHVMLMGITPAPKVGQQIELTLSFQHTGTVTVEATVQPMSYQPPTTK</sequence>
<dbReference type="InterPro" id="IPR036182">
    <property type="entry name" value="PCuAC_sf"/>
</dbReference>
<dbReference type="PANTHER" id="PTHR36302">
    <property type="entry name" value="BLR7088 PROTEIN"/>
    <property type="match status" value="1"/>
</dbReference>
<name>A0ABV6VB92_9ACTN</name>
<dbReference type="Proteomes" id="UP001592582">
    <property type="component" value="Unassembled WGS sequence"/>
</dbReference>
<accession>A0ABV6VB92</accession>
<dbReference type="PROSITE" id="PS51257">
    <property type="entry name" value="PROKAR_LIPOPROTEIN"/>
    <property type="match status" value="1"/>
</dbReference>
<keyword evidence="2" id="KW-1185">Reference proteome</keyword>
<dbReference type="PANTHER" id="PTHR36302:SF1">
    <property type="entry name" value="COPPER CHAPERONE PCU(A)C"/>
    <property type="match status" value="1"/>
</dbReference>
<dbReference type="EMBL" id="JBHEZX010000006">
    <property type="protein sequence ID" value="MFC1410989.1"/>
    <property type="molecule type" value="Genomic_DNA"/>
</dbReference>
<dbReference type="InterPro" id="IPR007410">
    <property type="entry name" value="LpqE-like"/>
</dbReference>
<gene>
    <name evidence="1" type="ORF">ACEZDG_17150</name>
</gene>
<proteinExistence type="predicted"/>
<organism evidence="1 2">
    <name type="scientific">Streptacidiphilus alkalitolerans</name>
    <dbReference type="NCBI Taxonomy" id="3342712"/>
    <lineage>
        <taxon>Bacteria</taxon>
        <taxon>Bacillati</taxon>
        <taxon>Actinomycetota</taxon>
        <taxon>Actinomycetes</taxon>
        <taxon>Kitasatosporales</taxon>
        <taxon>Streptomycetaceae</taxon>
        <taxon>Streptacidiphilus</taxon>
    </lineage>
</organism>
<comment type="caution">
    <text evidence="1">The sequence shown here is derived from an EMBL/GenBank/DDBJ whole genome shotgun (WGS) entry which is preliminary data.</text>
</comment>